<feature type="transmembrane region" description="Helical" evidence="1">
    <location>
        <begin position="61"/>
        <end position="81"/>
    </location>
</feature>
<reference evidence="3 4" key="1">
    <citation type="submission" date="2018-06" db="EMBL/GenBank/DDBJ databases">
        <authorList>
            <consortium name="Pathogen Informatics"/>
            <person name="Doyle S."/>
        </authorList>
    </citation>
    <scope>NUCLEOTIDE SEQUENCE [LARGE SCALE GENOMIC DNA]</scope>
    <source>
        <strain evidence="3 4">NCTC11388</strain>
    </source>
</reference>
<evidence type="ECO:0000259" key="2">
    <source>
        <dbReference type="Pfam" id="PF14293"/>
    </source>
</evidence>
<accession>A0A380CU09</accession>
<organism evidence="3 4">
    <name type="scientific">Sphingobacterium spiritivorum</name>
    <name type="common">Flavobacterium spiritivorum</name>
    <dbReference type="NCBI Taxonomy" id="258"/>
    <lineage>
        <taxon>Bacteria</taxon>
        <taxon>Pseudomonadati</taxon>
        <taxon>Bacteroidota</taxon>
        <taxon>Sphingobacteriia</taxon>
        <taxon>Sphingobacteriales</taxon>
        <taxon>Sphingobacteriaceae</taxon>
        <taxon>Sphingobacterium</taxon>
    </lineage>
</organism>
<name>A0A380CU09_SPHSI</name>
<keyword evidence="1" id="KW-0472">Membrane</keyword>
<evidence type="ECO:0000313" key="4">
    <source>
        <dbReference type="Proteomes" id="UP000254893"/>
    </source>
</evidence>
<dbReference type="Pfam" id="PF14293">
    <property type="entry name" value="YWFCY"/>
    <property type="match status" value="1"/>
</dbReference>
<evidence type="ECO:0000313" key="3">
    <source>
        <dbReference type="EMBL" id="SUJ28774.1"/>
    </source>
</evidence>
<proteinExistence type="predicted"/>
<dbReference type="InterPro" id="IPR025988">
    <property type="entry name" value="YWFCY_dom"/>
</dbReference>
<keyword evidence="1" id="KW-0812">Transmembrane</keyword>
<dbReference type="EMBL" id="UGYW01000002">
    <property type="protein sequence ID" value="SUJ28774.1"/>
    <property type="molecule type" value="Genomic_DNA"/>
</dbReference>
<keyword evidence="1" id="KW-1133">Transmembrane helix</keyword>
<dbReference type="RefSeq" id="WP_258862500.1">
    <property type="nucleotide sequence ID" value="NZ_UGYW01000002.1"/>
</dbReference>
<gene>
    <name evidence="3" type="ORF">NCTC11388_04433</name>
</gene>
<dbReference type="AlphaFoldDB" id="A0A380CU09"/>
<feature type="transmembrane region" description="Helical" evidence="1">
    <location>
        <begin position="93"/>
        <end position="112"/>
    </location>
</feature>
<sequence length="113" mass="12846">MEETKEQQGLYRSLQFGIYLSVVLEVFLFFYVDKFLLAGVANNSLLLFAERLSRVPFYAELINSKLFTLVLICLVSIGTLSRKKKDLNPKTQIVYPLALGMLILFSGLWFAGT</sequence>
<dbReference type="Proteomes" id="UP000254893">
    <property type="component" value="Unassembled WGS sequence"/>
</dbReference>
<feature type="transmembrane region" description="Helical" evidence="1">
    <location>
        <begin position="16"/>
        <end position="41"/>
    </location>
</feature>
<evidence type="ECO:0000256" key="1">
    <source>
        <dbReference type="SAM" id="Phobius"/>
    </source>
</evidence>
<feature type="domain" description="YWFCY" evidence="2">
    <location>
        <begin position="8"/>
        <end position="110"/>
    </location>
</feature>
<protein>
    <recommendedName>
        <fullName evidence="2">YWFCY domain-containing protein</fullName>
    </recommendedName>
</protein>